<name>A0AAP2UG79_9FIRM</name>
<gene>
    <name evidence="1" type="ORF">NE542_00345</name>
</gene>
<accession>A0AAP2UG79</accession>
<dbReference type="EMBL" id="JANGBO010000001">
    <property type="protein sequence ID" value="MCQ5060291.1"/>
    <property type="molecule type" value="Genomic_DNA"/>
</dbReference>
<dbReference type="AlphaFoldDB" id="A0AAP2UG79"/>
<comment type="caution">
    <text evidence="1">The sequence shown here is derived from an EMBL/GenBank/DDBJ whole genome shotgun (WGS) entry which is preliminary data.</text>
</comment>
<proteinExistence type="predicted"/>
<sequence>MYGMTLVYVNHLVESGKGYLWDDLMKVTKLFIEANQEQNS</sequence>
<reference evidence="1" key="1">
    <citation type="submission" date="2022-06" db="EMBL/GenBank/DDBJ databases">
        <title>Isolation of gut microbiota from human fecal samples.</title>
        <authorList>
            <person name="Pamer E.G."/>
            <person name="Barat B."/>
            <person name="Waligurski E."/>
            <person name="Medina S."/>
            <person name="Paddock L."/>
            <person name="Mostad J."/>
        </authorList>
    </citation>
    <scope>NUCLEOTIDE SEQUENCE</scope>
    <source>
        <strain evidence="1">DFI.6.24</strain>
    </source>
</reference>
<evidence type="ECO:0000313" key="2">
    <source>
        <dbReference type="Proteomes" id="UP001204814"/>
    </source>
</evidence>
<organism evidence="1 2">
    <name type="scientific">Faecalibacillus intestinalis</name>
    <dbReference type="NCBI Taxonomy" id="1982626"/>
    <lineage>
        <taxon>Bacteria</taxon>
        <taxon>Bacillati</taxon>
        <taxon>Bacillota</taxon>
        <taxon>Erysipelotrichia</taxon>
        <taxon>Erysipelotrichales</taxon>
        <taxon>Coprobacillaceae</taxon>
        <taxon>Faecalibacillus</taxon>
    </lineage>
</organism>
<protein>
    <submittedName>
        <fullName evidence="1">Uncharacterized protein</fullName>
    </submittedName>
</protein>
<dbReference type="RefSeq" id="WP_256179170.1">
    <property type="nucleotide sequence ID" value="NZ_JAJDKX010000003.1"/>
</dbReference>
<dbReference type="Proteomes" id="UP001204814">
    <property type="component" value="Unassembled WGS sequence"/>
</dbReference>
<evidence type="ECO:0000313" key="1">
    <source>
        <dbReference type="EMBL" id="MCQ5060291.1"/>
    </source>
</evidence>